<accession>A0A3N4IXS5</accession>
<evidence type="ECO:0000313" key="2">
    <source>
        <dbReference type="EMBL" id="RPA89121.1"/>
    </source>
</evidence>
<protein>
    <submittedName>
        <fullName evidence="2">Uncharacterized protein</fullName>
    </submittedName>
</protein>
<proteinExistence type="predicted"/>
<dbReference type="EMBL" id="ML120612">
    <property type="protein sequence ID" value="RPA89121.1"/>
    <property type="molecule type" value="Genomic_DNA"/>
</dbReference>
<keyword evidence="1" id="KW-0812">Transmembrane</keyword>
<feature type="transmembrane region" description="Helical" evidence="1">
    <location>
        <begin position="20"/>
        <end position="38"/>
    </location>
</feature>
<evidence type="ECO:0000256" key="1">
    <source>
        <dbReference type="SAM" id="Phobius"/>
    </source>
</evidence>
<reference evidence="2 3" key="1">
    <citation type="journal article" date="2018" name="Nat. Ecol. Evol.">
        <title>Pezizomycetes genomes reveal the molecular basis of ectomycorrhizal truffle lifestyle.</title>
        <authorList>
            <person name="Murat C."/>
            <person name="Payen T."/>
            <person name="Noel B."/>
            <person name="Kuo A."/>
            <person name="Morin E."/>
            <person name="Chen J."/>
            <person name="Kohler A."/>
            <person name="Krizsan K."/>
            <person name="Balestrini R."/>
            <person name="Da Silva C."/>
            <person name="Montanini B."/>
            <person name="Hainaut M."/>
            <person name="Levati E."/>
            <person name="Barry K.W."/>
            <person name="Belfiori B."/>
            <person name="Cichocki N."/>
            <person name="Clum A."/>
            <person name="Dockter R.B."/>
            <person name="Fauchery L."/>
            <person name="Guy J."/>
            <person name="Iotti M."/>
            <person name="Le Tacon F."/>
            <person name="Lindquist E.A."/>
            <person name="Lipzen A."/>
            <person name="Malagnac F."/>
            <person name="Mello A."/>
            <person name="Molinier V."/>
            <person name="Miyauchi S."/>
            <person name="Poulain J."/>
            <person name="Riccioni C."/>
            <person name="Rubini A."/>
            <person name="Sitrit Y."/>
            <person name="Splivallo R."/>
            <person name="Traeger S."/>
            <person name="Wang M."/>
            <person name="Zifcakova L."/>
            <person name="Wipf D."/>
            <person name="Zambonelli A."/>
            <person name="Paolocci F."/>
            <person name="Nowrousian M."/>
            <person name="Ottonello S."/>
            <person name="Baldrian P."/>
            <person name="Spatafora J.W."/>
            <person name="Henrissat B."/>
            <person name="Nagy L.G."/>
            <person name="Aury J.M."/>
            <person name="Wincker P."/>
            <person name="Grigoriev I.V."/>
            <person name="Bonfante P."/>
            <person name="Martin F.M."/>
        </authorList>
    </citation>
    <scope>NUCLEOTIDE SEQUENCE [LARGE SCALE GENOMIC DNA]</scope>
    <source>
        <strain evidence="2 3">120613-1</strain>
    </source>
</reference>
<organism evidence="2 3">
    <name type="scientific">Choiromyces venosus 120613-1</name>
    <dbReference type="NCBI Taxonomy" id="1336337"/>
    <lineage>
        <taxon>Eukaryota</taxon>
        <taxon>Fungi</taxon>
        <taxon>Dikarya</taxon>
        <taxon>Ascomycota</taxon>
        <taxon>Pezizomycotina</taxon>
        <taxon>Pezizomycetes</taxon>
        <taxon>Pezizales</taxon>
        <taxon>Tuberaceae</taxon>
        <taxon>Choiromyces</taxon>
    </lineage>
</organism>
<keyword evidence="1" id="KW-0472">Membrane</keyword>
<evidence type="ECO:0000313" key="3">
    <source>
        <dbReference type="Proteomes" id="UP000276215"/>
    </source>
</evidence>
<sequence length="67" mass="7858">MVARLTWNNYVIILCHVTTRLPSCVCLLVLLLKFPLLFPRLVSLNLFFNYNNQSSIHFCNHCHARLL</sequence>
<gene>
    <name evidence="2" type="ORF">L873DRAFT_733589</name>
</gene>
<dbReference type="Proteomes" id="UP000276215">
    <property type="component" value="Unassembled WGS sequence"/>
</dbReference>
<keyword evidence="3" id="KW-1185">Reference proteome</keyword>
<name>A0A3N4IXS5_9PEZI</name>
<dbReference type="AlphaFoldDB" id="A0A3N4IXS5"/>
<keyword evidence="1" id="KW-1133">Transmembrane helix</keyword>